<dbReference type="AlphaFoldDB" id="A0A8S1W8Q7"/>
<evidence type="ECO:0000313" key="2">
    <source>
        <dbReference type="Proteomes" id="UP000683925"/>
    </source>
</evidence>
<comment type="caution">
    <text evidence="1">The sequence shown here is derived from an EMBL/GenBank/DDBJ whole genome shotgun (WGS) entry which is preliminary data.</text>
</comment>
<proteinExistence type="predicted"/>
<dbReference type="Proteomes" id="UP000683925">
    <property type="component" value="Unassembled WGS sequence"/>
</dbReference>
<protein>
    <submittedName>
        <fullName evidence="1">Uncharacterized protein</fullName>
    </submittedName>
</protein>
<keyword evidence="2" id="KW-1185">Reference proteome</keyword>
<reference evidence="1" key="1">
    <citation type="submission" date="2021-01" db="EMBL/GenBank/DDBJ databases">
        <authorList>
            <consortium name="Genoscope - CEA"/>
            <person name="William W."/>
        </authorList>
    </citation>
    <scope>NUCLEOTIDE SEQUENCE</scope>
</reference>
<organism evidence="1 2">
    <name type="scientific">Paramecium octaurelia</name>
    <dbReference type="NCBI Taxonomy" id="43137"/>
    <lineage>
        <taxon>Eukaryota</taxon>
        <taxon>Sar</taxon>
        <taxon>Alveolata</taxon>
        <taxon>Ciliophora</taxon>
        <taxon>Intramacronucleata</taxon>
        <taxon>Oligohymenophorea</taxon>
        <taxon>Peniculida</taxon>
        <taxon>Parameciidae</taxon>
        <taxon>Paramecium</taxon>
    </lineage>
</organism>
<name>A0A8S1W8Q7_PAROT</name>
<gene>
    <name evidence="1" type="ORF">POCTA_138.1.T0850043</name>
</gene>
<accession>A0A8S1W8Q7</accession>
<dbReference type="EMBL" id="CAJJDP010000084">
    <property type="protein sequence ID" value="CAD8185213.1"/>
    <property type="molecule type" value="Genomic_DNA"/>
</dbReference>
<evidence type="ECO:0000313" key="1">
    <source>
        <dbReference type="EMBL" id="CAD8185213.1"/>
    </source>
</evidence>
<sequence length="70" mass="8415">MSNIKQSEELGYIFERKNQQKNLGNALEKPHIHIKRFQLDCMGGQLYYLYRHNLNIKILQFICTETQEEN</sequence>